<evidence type="ECO:0000313" key="1">
    <source>
        <dbReference type="EMBL" id="KAG7309519.1"/>
    </source>
</evidence>
<proteinExistence type="predicted"/>
<dbReference type="EMBL" id="JAHIBW010000007">
    <property type="protein sequence ID" value="KAG7309519.1"/>
    <property type="molecule type" value="Genomic_DNA"/>
</dbReference>
<name>A0ABQ7QWV0_PLUXY</name>
<comment type="caution">
    <text evidence="1">The sequence shown here is derived from an EMBL/GenBank/DDBJ whole genome shotgun (WGS) entry which is preliminary data.</text>
</comment>
<keyword evidence="2" id="KW-1185">Reference proteome</keyword>
<dbReference type="Proteomes" id="UP000823941">
    <property type="component" value="Chromosome 7"/>
</dbReference>
<sequence length="114" mass="12663">MFHSVKVSGLVECSCMAAETWVLVYNLIKVITVPVGVDECEYMQSGDYVLGTGHTLVRASCGGVFVEIRAARGMLLTLSFSVMQTFKSQQSTFSILNKHLNNRRYPALRLNNVN</sequence>
<organism evidence="1 2">
    <name type="scientific">Plutella xylostella</name>
    <name type="common">Diamondback moth</name>
    <name type="synonym">Plutella maculipennis</name>
    <dbReference type="NCBI Taxonomy" id="51655"/>
    <lineage>
        <taxon>Eukaryota</taxon>
        <taxon>Metazoa</taxon>
        <taxon>Ecdysozoa</taxon>
        <taxon>Arthropoda</taxon>
        <taxon>Hexapoda</taxon>
        <taxon>Insecta</taxon>
        <taxon>Pterygota</taxon>
        <taxon>Neoptera</taxon>
        <taxon>Endopterygota</taxon>
        <taxon>Lepidoptera</taxon>
        <taxon>Glossata</taxon>
        <taxon>Ditrysia</taxon>
        <taxon>Yponomeutoidea</taxon>
        <taxon>Plutellidae</taxon>
        <taxon>Plutella</taxon>
    </lineage>
</organism>
<accession>A0ABQ7QWV0</accession>
<gene>
    <name evidence="1" type="ORF">JYU34_005493</name>
</gene>
<reference evidence="1 2" key="1">
    <citation type="submission" date="2021-06" db="EMBL/GenBank/DDBJ databases">
        <title>A haploid diamondback moth (Plutella xylostella L.) genome assembly resolves 31 chromosomes and identifies a diamide resistance mutation.</title>
        <authorList>
            <person name="Ward C.M."/>
            <person name="Perry K.D."/>
            <person name="Baker G."/>
            <person name="Powis K."/>
            <person name="Heckel D.G."/>
            <person name="Baxter S.W."/>
        </authorList>
    </citation>
    <scope>NUCLEOTIDE SEQUENCE [LARGE SCALE GENOMIC DNA]</scope>
    <source>
        <strain evidence="1 2">LV</strain>
        <tissue evidence="1">Single pupa</tissue>
    </source>
</reference>
<evidence type="ECO:0000313" key="2">
    <source>
        <dbReference type="Proteomes" id="UP000823941"/>
    </source>
</evidence>
<protein>
    <submittedName>
        <fullName evidence="1">Uncharacterized protein</fullName>
    </submittedName>
</protein>